<proteinExistence type="predicted"/>
<dbReference type="InterPro" id="IPR013783">
    <property type="entry name" value="Ig-like_fold"/>
</dbReference>
<feature type="region of interest" description="Disordered" evidence="1">
    <location>
        <begin position="138"/>
        <end position="161"/>
    </location>
</feature>
<protein>
    <recommendedName>
        <fullName evidence="4">Ig-like domain repeat protein</fullName>
    </recommendedName>
</protein>
<dbReference type="RefSeq" id="WP_177105732.1">
    <property type="nucleotide sequence ID" value="NZ_JACAQB010000028.1"/>
</dbReference>
<evidence type="ECO:0000313" key="2">
    <source>
        <dbReference type="EMBL" id="NWC00486.1"/>
    </source>
</evidence>
<dbReference type="EMBL" id="JACAQB010000028">
    <property type="protein sequence ID" value="NWC00486.1"/>
    <property type="molecule type" value="Genomic_DNA"/>
</dbReference>
<feature type="compositionally biased region" description="Basic and acidic residues" evidence="1">
    <location>
        <begin position="138"/>
        <end position="148"/>
    </location>
</feature>
<name>A0A7Y8C578_9PSED</name>
<evidence type="ECO:0000313" key="3">
    <source>
        <dbReference type="Proteomes" id="UP000539985"/>
    </source>
</evidence>
<accession>A0A7Y8C578</accession>
<sequence>MTRFMPLLLPPIDDSQTSLALRGLFIPSWVSPVADADYGINRSIVFNPLPNDVAKDALCLIDPWIEQKAGDHVDVYLDGSIIAEADVLAGEEDQRLFLLLSHDSISPDWGEDFHFKLTRVGSTQPDDESSPVRLRIKLDRPGGKDREPNNPGHSELKAPLPPANIIRDGVDAESARLGFDVEIQHYPGRAAQDTVQLAWGSTFVYRTITPGEAAGTDSIFIRVEQDTILAGGDSANLLVHYMVFDEVWNYAEKYSLRTYLKVDAGAAYLPAPFIPDAPNGVIDLAALGKKDVTVQIVAQAPDFVLNDTLEMIWTGTPVVGMPLINTQTTLLNNVPFVYEFKIPNSEIRAIAGGAGDVYYILRKADGTPPLSSRHAFASVVGEESLLPAPSIIELVGDTLMPDLPVATVVVHAYPGMHSGDVIQLVWLGEKANGVPYLHEDMHPVSENEEGTDITFAVDGEHIAALNGGTLDLYYHVSNDSAAVYDVRESDHLEVKVNSIVAQLPPPKVIEAPDNVLDPDLITGNATLLVDYLGTTPGDILTYYWHGNPGSGTASDWVPITTVTAGQPISFTLLRELIIANRDRMVQVRYTLKLAATGQYRYSGVLDLLIAREIVPTILSVKGQPGDFEIADGGTTVQTRVILSGEANKGLQVQVYDDGNPVDAPVTANNDGIWSLDISNLGLGPHSMTATALYGSGASSGVRTFTVAVEVAPQINLSRTPSGEIPNGGTTVETRVILYGSATANTQLEILDGATSKGIFDVDLNGAWNSASIDMGTGTHIFTARVVGGTLVSAPWTLIVATEVKPEITLARTSSGDVPNGGTTVQTSVVLYGTATANTRVELFDDTQSLGIFDVSGSRVWISASLDLGTGTHSFTARTVGGTLVSTPWTLIVATEVKPEINQAQAPSGDVANGGTTVETSVILYGTATANTQVEIFDGADSKGIFDVNSSSAWNSVSIDMGTGPHSFTARTVGGSLVSTPWIITVASEVKPQITQARTPSGEVPNGGTTVETRVILYGTATGNTQVEIFDGTTSKGTADVDPNGNWNSASIDMIADTHSFTAKTVGGTQTSTPWVITVATEVRPAINQAETPLGDVPNGGQTPARSVILHGTATANTQVEIFDGPDSKGIVDVNASSTWTSTSIDMGLGTHSFTARTVGGILISDPWVVNVAVEVKPFISRAETPSGDVPNGGDTVDTTVILHGTAAANTQVEIFDGNQSKGIANVNPSRIWTSASIAMTEGTHSFTAKTVGGVLTSDPWVVIVAAAVAPTIIDIRDSKGSVVGDITVETSVTVTGTGNSGQRIQLMDAGSNIGNPIAIPTGSINWSAPLAGLGPKAYRIKARALYGSGVPDSLEKDFDVTALLTPTLDNVQEPGGTEIPDKGSTTSTTLVLSGQASKGQKVEIFEGSGSTAQSKGQATADTTTGIWRLTITVDRGGRRLYAQSLYHSSTVYSNVRTLTVESGVAPTITAVKEPNGTAIISGGYTVSTSLTLSGKAANNQSVEIFDGNTSKGTAKASGNGDWSLAVTQLALTAHAFKAKALYDNNPESAVWEINVVASVQPEITSVKDPGGTEIPTGGYTTSTSITLSGTASKGMQLELFEGTDSRGRIDVDGNGNWTLPVSGLGLGPHIFKTKALYGNNQESNLWGINVYVPLVVDPSDITLSVTHYRKDATPPNPPSGAFAYRAVSGGTPPYTCTSSNPAAVEAVMFNATTVRVISKGSAGSTITVSDSLGQTAAFNVWASNVQMFLPGYNRGNYRDCRAWIQSQGCRVPTEGEWRGLWTNYNHDMGMGSFRNWILDPGGAPVGKKYVINPITLVRFTIMDWGDTPPYPSENADGYGVKAV</sequence>
<gene>
    <name evidence="2" type="ORF">HX882_31890</name>
</gene>
<dbReference type="Proteomes" id="UP000539985">
    <property type="component" value="Unassembled WGS sequence"/>
</dbReference>
<evidence type="ECO:0008006" key="4">
    <source>
        <dbReference type="Google" id="ProtNLM"/>
    </source>
</evidence>
<reference evidence="2 3" key="1">
    <citation type="submission" date="2020-04" db="EMBL/GenBank/DDBJ databases">
        <title>Molecular characterization of pseudomonads from Agaricus bisporus reveal novel blotch 2 pathogens in Western Europe.</title>
        <authorList>
            <person name="Taparia T."/>
            <person name="Krijger M."/>
            <person name="Haynes E."/>
            <person name="Elpinstone J.G."/>
            <person name="Noble R."/>
            <person name="Van Der Wolf J."/>
        </authorList>
    </citation>
    <scope>NUCLEOTIDE SEQUENCE [LARGE SCALE GENOMIC DNA]</scope>
    <source>
        <strain evidence="2 3">H7001</strain>
    </source>
</reference>
<dbReference type="Gene3D" id="2.60.40.10">
    <property type="entry name" value="Immunoglobulins"/>
    <property type="match status" value="2"/>
</dbReference>
<comment type="caution">
    <text evidence="2">The sequence shown here is derived from an EMBL/GenBank/DDBJ whole genome shotgun (WGS) entry which is preliminary data.</text>
</comment>
<organism evidence="2 3">
    <name type="scientific">Pseudomonas gingeri</name>
    <dbReference type="NCBI Taxonomy" id="117681"/>
    <lineage>
        <taxon>Bacteria</taxon>
        <taxon>Pseudomonadati</taxon>
        <taxon>Pseudomonadota</taxon>
        <taxon>Gammaproteobacteria</taxon>
        <taxon>Pseudomonadales</taxon>
        <taxon>Pseudomonadaceae</taxon>
        <taxon>Pseudomonas</taxon>
    </lineage>
</organism>
<evidence type="ECO:0000256" key="1">
    <source>
        <dbReference type="SAM" id="MobiDB-lite"/>
    </source>
</evidence>